<dbReference type="InterPro" id="IPR051678">
    <property type="entry name" value="AGP_Transferase"/>
</dbReference>
<accession>A0A1N6UNU2</accession>
<organism evidence="2 3">
    <name type="scientific">Haladaptatus litoreus</name>
    <dbReference type="NCBI Taxonomy" id="553468"/>
    <lineage>
        <taxon>Archaea</taxon>
        <taxon>Methanobacteriati</taxon>
        <taxon>Methanobacteriota</taxon>
        <taxon>Stenosarchaea group</taxon>
        <taxon>Halobacteria</taxon>
        <taxon>Halobacteriales</taxon>
        <taxon>Haladaptataceae</taxon>
        <taxon>Haladaptatus</taxon>
    </lineage>
</organism>
<feature type="domain" description="Aminoglycoside phosphotransferase" evidence="1">
    <location>
        <begin position="73"/>
        <end position="330"/>
    </location>
</feature>
<keyword evidence="3" id="KW-1185">Reference proteome</keyword>
<dbReference type="InterPro" id="IPR002575">
    <property type="entry name" value="Aminoglycoside_PTrfase"/>
</dbReference>
<dbReference type="AlphaFoldDB" id="A0A1N6UNU2"/>
<name>A0A1N6UNU2_9EURY</name>
<dbReference type="Proteomes" id="UP000186914">
    <property type="component" value="Unassembled WGS sequence"/>
</dbReference>
<dbReference type="SUPFAM" id="SSF56112">
    <property type="entry name" value="Protein kinase-like (PK-like)"/>
    <property type="match status" value="1"/>
</dbReference>
<dbReference type="Gene3D" id="3.90.1200.10">
    <property type="match status" value="1"/>
</dbReference>
<protein>
    <submittedName>
        <fullName evidence="2">Phosphotransferase enzyme family protein</fullName>
    </submittedName>
</protein>
<dbReference type="InterPro" id="IPR011009">
    <property type="entry name" value="Kinase-like_dom_sf"/>
</dbReference>
<dbReference type="Pfam" id="PF01636">
    <property type="entry name" value="APH"/>
    <property type="match status" value="1"/>
</dbReference>
<evidence type="ECO:0000313" key="2">
    <source>
        <dbReference type="EMBL" id="SIQ67270.1"/>
    </source>
</evidence>
<gene>
    <name evidence="2" type="ORF">SAMN05421858_0032</name>
</gene>
<evidence type="ECO:0000313" key="3">
    <source>
        <dbReference type="Proteomes" id="UP000186914"/>
    </source>
</evidence>
<dbReference type="PANTHER" id="PTHR21310">
    <property type="entry name" value="AMINOGLYCOSIDE PHOSPHOTRANSFERASE-RELATED-RELATED"/>
    <property type="match status" value="1"/>
</dbReference>
<evidence type="ECO:0000259" key="1">
    <source>
        <dbReference type="Pfam" id="PF01636"/>
    </source>
</evidence>
<sequence>MVVASRIKGIEFVRGCRLAVSVSPIDVDDSTPKDFYRRSHERTIVAMTGTSLDVEVVPRMVEEILGGRRVVDVKAAEEGTDDVFFVTVEMPSTSRECVLKACSFVDPPAFRVEPRVIDLVSRRTEIPVPDVFGYVDDHDDLPAPFFLMGRAPGEQISGPESLTDDALERTANDAGRHLGELHSAASFDGYGWFRAGVDVDGEPTVGDLAVADPAEDLPSALRRSVEDGFERIEETRFSDILGDLRAGLDTHLDAVPADPEPVLIHADYRFGNLLIDPETGAVRTVLDWGNPSTGHSEYDLVQTEQYLCGRLPLDADRRHLVRNALEAGYGETNDLSRDEGFDAVRHAYFFITQLWPLAWFDLWYGEDDEIAEQQRTLMQSLLP</sequence>
<reference evidence="3" key="1">
    <citation type="submission" date="2017-01" db="EMBL/GenBank/DDBJ databases">
        <authorList>
            <person name="Varghese N."/>
            <person name="Submissions S."/>
        </authorList>
    </citation>
    <scope>NUCLEOTIDE SEQUENCE [LARGE SCALE GENOMIC DNA]</scope>
    <source>
        <strain evidence="3">CGMCC 1.7737</strain>
    </source>
</reference>
<proteinExistence type="predicted"/>
<dbReference type="GO" id="GO:0016740">
    <property type="term" value="F:transferase activity"/>
    <property type="evidence" value="ECO:0007669"/>
    <property type="project" value="UniProtKB-KW"/>
</dbReference>
<dbReference type="EMBL" id="FTNO01000001">
    <property type="protein sequence ID" value="SIQ67270.1"/>
    <property type="molecule type" value="Genomic_DNA"/>
</dbReference>
<keyword evidence="2" id="KW-0808">Transferase</keyword>